<organism evidence="2">
    <name type="scientific">Desulfobacca acetoxidans</name>
    <dbReference type="NCBI Taxonomy" id="60893"/>
    <lineage>
        <taxon>Bacteria</taxon>
        <taxon>Pseudomonadati</taxon>
        <taxon>Thermodesulfobacteriota</taxon>
        <taxon>Desulfobaccia</taxon>
        <taxon>Desulfobaccales</taxon>
        <taxon>Desulfobaccaceae</taxon>
        <taxon>Desulfobacca</taxon>
    </lineage>
</organism>
<reference evidence="2" key="1">
    <citation type="journal article" date="2020" name="mSystems">
        <title>Genome- and Community-Level Interaction Insights into Carbon Utilization and Element Cycling Functions of Hydrothermarchaeota in Hydrothermal Sediment.</title>
        <authorList>
            <person name="Zhou Z."/>
            <person name="Liu Y."/>
            <person name="Xu W."/>
            <person name="Pan J."/>
            <person name="Luo Z.H."/>
            <person name="Li M."/>
        </authorList>
    </citation>
    <scope>NUCLEOTIDE SEQUENCE [LARGE SCALE GENOMIC DNA]</scope>
    <source>
        <strain evidence="2">SpSt-897</strain>
    </source>
</reference>
<evidence type="ECO:0000256" key="1">
    <source>
        <dbReference type="SAM" id="MobiDB-lite"/>
    </source>
</evidence>
<comment type="caution">
    <text evidence="2">The sequence shown here is derived from an EMBL/GenBank/DDBJ whole genome shotgun (WGS) entry which is preliminary data.</text>
</comment>
<gene>
    <name evidence="2" type="ORF">ENW96_14525</name>
</gene>
<dbReference type="AlphaFoldDB" id="A0A7C3ZDX1"/>
<feature type="region of interest" description="Disordered" evidence="1">
    <location>
        <begin position="84"/>
        <end position="109"/>
    </location>
</feature>
<dbReference type="EMBL" id="DTMF01000347">
    <property type="protein sequence ID" value="HGF35571.1"/>
    <property type="molecule type" value="Genomic_DNA"/>
</dbReference>
<evidence type="ECO:0000313" key="2">
    <source>
        <dbReference type="EMBL" id="HGF35571.1"/>
    </source>
</evidence>
<feature type="region of interest" description="Disordered" evidence="1">
    <location>
        <begin position="1"/>
        <end position="43"/>
    </location>
</feature>
<name>A0A7C3ZDX1_9BACT</name>
<sequence>MGVGEVIQSRDPTGWPKQSGLRAAEPGSPKRDPGPDDFSGVKTPQEALAYIEGLYKTGRMAELAKLLRLSRVFREAWLLVQQSSRAAPETSSGVQVPAPQAEIRKSDKFPAAGAGSGSLAINAARPCPLVAARLQIYQQQDLYFAQAKPSRPPFSVRV</sequence>
<accession>A0A7C3ZDX1</accession>
<protein>
    <submittedName>
        <fullName evidence="2">Uncharacterized protein</fullName>
    </submittedName>
</protein>
<proteinExistence type="predicted"/>
<feature type="compositionally biased region" description="Polar residues" evidence="1">
    <location>
        <begin position="84"/>
        <end position="94"/>
    </location>
</feature>